<keyword evidence="4 14" id="KW-0645">Protease</keyword>
<comment type="cofactor">
    <cofactor evidence="14 16">
        <name>Zn(2+)</name>
        <dbReference type="ChEBI" id="CHEBI:29105"/>
    </cofactor>
    <text evidence="14 16">Binds 1 zinc ion per subunit.</text>
</comment>
<evidence type="ECO:0000313" key="19">
    <source>
        <dbReference type="EMBL" id="MBS2966931.1"/>
    </source>
</evidence>
<proteinExistence type="inferred from homology"/>
<evidence type="ECO:0000256" key="13">
    <source>
        <dbReference type="ARBA" id="ARBA00023136"/>
    </source>
</evidence>
<comment type="similarity">
    <text evidence="2 14">Belongs to the peptidase M50B family.</text>
</comment>
<evidence type="ECO:0000259" key="17">
    <source>
        <dbReference type="Pfam" id="PF00571"/>
    </source>
</evidence>
<evidence type="ECO:0000256" key="2">
    <source>
        <dbReference type="ARBA" id="ARBA00007931"/>
    </source>
</evidence>
<dbReference type="GO" id="GO:0005886">
    <property type="term" value="C:plasma membrane"/>
    <property type="evidence" value="ECO:0007669"/>
    <property type="project" value="UniProtKB-SubCell"/>
</dbReference>
<feature type="active site" evidence="15">
    <location>
        <position position="68"/>
    </location>
</feature>
<feature type="transmembrane region" description="Helical" evidence="14">
    <location>
        <begin position="47"/>
        <end position="66"/>
    </location>
</feature>
<dbReference type="InterPro" id="IPR016483">
    <property type="entry name" value="UCP006404_Pept_M50_CBS"/>
</dbReference>
<dbReference type="PIRSF" id="PIRSF006404">
    <property type="entry name" value="UCP006404_Pept_M50_CBS"/>
    <property type="match status" value="1"/>
</dbReference>
<gene>
    <name evidence="19" type="ORF">KGA66_28110</name>
</gene>
<evidence type="ECO:0000256" key="9">
    <source>
        <dbReference type="ARBA" id="ARBA00022833"/>
    </source>
</evidence>
<dbReference type="PANTHER" id="PTHR39188:SF3">
    <property type="entry name" value="STAGE IV SPORULATION PROTEIN FB"/>
    <property type="match status" value="1"/>
</dbReference>
<sequence>MSTEPRGVQVRGIPVRAHWSVLVVLGLFTWSLAAQLLPDAAKGYPTAAYWAAAVGCGVLFMLCLLAHELAHALVARRVGLRVRRITLWLLGGMAQVEGRVRSPRADLAVAVSGPAVSAVCSGVFLGAGELARAQGAGRLPVEALFWLAWANGAVAVFNMLPAAPLDGGRVLRALLWWRGASRERASAAADRVGEVFGLVLAVSGAVMVVFGALDGLWFVVLGLFLRTAARAERGADHTGTSEITAAEVMTPDPVCAPGWYTLDAFLDWTGEHGVRGAYPVTDFSGRPAGVIVLADLVRAVDAGTVGRVLDVTRPLGRVAVLAPDDPAVRLLTEPGARRLMAGGAPALVIRDGALVGTVDPAALAAALQLAALRRRLTGLNERPKAAPGSR</sequence>
<keyword evidence="20" id="KW-1185">Reference proteome</keyword>
<keyword evidence="6 14" id="KW-0479">Metal-binding</keyword>
<evidence type="ECO:0000256" key="10">
    <source>
        <dbReference type="ARBA" id="ARBA00022989"/>
    </source>
</evidence>
<feature type="binding site" evidence="16">
    <location>
        <position position="71"/>
    </location>
    <ligand>
        <name>Zn(2+)</name>
        <dbReference type="ChEBI" id="CHEBI:29105"/>
        <note>catalytic</note>
    </ligand>
</feature>
<feature type="transmembrane region" description="Helical" evidence="14">
    <location>
        <begin position="195"/>
        <end position="225"/>
    </location>
</feature>
<dbReference type="PANTHER" id="PTHR39188">
    <property type="entry name" value="MEMBRANE-ASSOCIATED ZINC METALLOPROTEASE M50B"/>
    <property type="match status" value="1"/>
</dbReference>
<keyword evidence="13 14" id="KW-0472">Membrane</keyword>
<accession>A0A8J7WQT9</accession>
<feature type="transmembrane region" description="Helical" evidence="14">
    <location>
        <begin position="143"/>
        <end position="163"/>
    </location>
</feature>
<dbReference type="InterPro" id="IPR046342">
    <property type="entry name" value="CBS_dom_sf"/>
</dbReference>
<evidence type="ECO:0000256" key="14">
    <source>
        <dbReference type="PIRNR" id="PIRNR006404"/>
    </source>
</evidence>
<evidence type="ECO:0000256" key="6">
    <source>
        <dbReference type="ARBA" id="ARBA00022723"/>
    </source>
</evidence>
<keyword evidence="11 14" id="KW-0482">Metalloprotease</keyword>
<feature type="binding site" evidence="16">
    <location>
        <position position="67"/>
    </location>
    <ligand>
        <name>Zn(2+)</name>
        <dbReference type="ChEBI" id="CHEBI:29105"/>
        <note>catalytic</note>
    </ligand>
</feature>
<dbReference type="InterPro" id="IPR000644">
    <property type="entry name" value="CBS_dom"/>
</dbReference>
<evidence type="ECO:0000256" key="16">
    <source>
        <dbReference type="PIRSR" id="PIRSR006404-2"/>
    </source>
</evidence>
<dbReference type="Proteomes" id="UP000677913">
    <property type="component" value="Unassembled WGS sequence"/>
</dbReference>
<protein>
    <recommendedName>
        <fullName evidence="14">Zinc metalloprotease</fullName>
    </recommendedName>
</protein>
<keyword evidence="9 14" id="KW-0862">Zinc</keyword>
<feature type="domain" description="CBS" evidence="17">
    <location>
        <begin position="246"/>
        <end position="300"/>
    </location>
</feature>
<dbReference type="RefSeq" id="WP_211472472.1">
    <property type="nucleotide sequence ID" value="NZ_JAGSXH010000227.1"/>
</dbReference>
<evidence type="ECO:0000256" key="8">
    <source>
        <dbReference type="ARBA" id="ARBA00022801"/>
    </source>
</evidence>
<dbReference type="GO" id="GO:0046872">
    <property type="term" value="F:metal ion binding"/>
    <property type="evidence" value="ECO:0007669"/>
    <property type="project" value="UniProtKB-UniRule"/>
</dbReference>
<evidence type="ECO:0000256" key="1">
    <source>
        <dbReference type="ARBA" id="ARBA00004651"/>
    </source>
</evidence>
<dbReference type="Pfam" id="PF02163">
    <property type="entry name" value="Peptidase_M50"/>
    <property type="match status" value="2"/>
</dbReference>
<comment type="caution">
    <text evidence="19">The sequence shown here is derived from an EMBL/GenBank/DDBJ whole genome shotgun (WGS) entry which is preliminary data.</text>
</comment>
<keyword evidence="3" id="KW-1003">Cell membrane</keyword>
<feature type="domain" description="Peptidase M50" evidence="18">
    <location>
        <begin position="141"/>
        <end position="199"/>
    </location>
</feature>
<comment type="caution">
    <text evidence="14">Lacks conserved residue(s) required for the propagation of feature annotation.</text>
</comment>
<evidence type="ECO:0000256" key="11">
    <source>
        <dbReference type="ARBA" id="ARBA00023049"/>
    </source>
</evidence>
<evidence type="ECO:0000256" key="12">
    <source>
        <dbReference type="ARBA" id="ARBA00023122"/>
    </source>
</evidence>
<evidence type="ECO:0000313" key="20">
    <source>
        <dbReference type="Proteomes" id="UP000677913"/>
    </source>
</evidence>
<dbReference type="SUPFAM" id="SSF54631">
    <property type="entry name" value="CBS-domain pair"/>
    <property type="match status" value="1"/>
</dbReference>
<dbReference type="InterPro" id="IPR008915">
    <property type="entry name" value="Peptidase_M50"/>
</dbReference>
<evidence type="ECO:0000256" key="5">
    <source>
        <dbReference type="ARBA" id="ARBA00022692"/>
    </source>
</evidence>
<keyword evidence="5 14" id="KW-0812">Transmembrane</keyword>
<feature type="domain" description="Peptidase M50" evidence="18">
    <location>
        <begin position="58"/>
        <end position="126"/>
    </location>
</feature>
<keyword evidence="10 14" id="KW-1133">Transmembrane helix</keyword>
<keyword evidence="7" id="KW-0677">Repeat</keyword>
<evidence type="ECO:0000256" key="3">
    <source>
        <dbReference type="ARBA" id="ARBA00022475"/>
    </source>
</evidence>
<dbReference type="Pfam" id="PF00571">
    <property type="entry name" value="CBS"/>
    <property type="match status" value="1"/>
</dbReference>
<feature type="transmembrane region" description="Helical" evidence="14">
    <location>
        <begin position="21"/>
        <end position="41"/>
    </location>
</feature>
<evidence type="ECO:0000256" key="4">
    <source>
        <dbReference type="ARBA" id="ARBA00022670"/>
    </source>
</evidence>
<feature type="binding site" evidence="16">
    <location>
        <position position="166"/>
    </location>
    <ligand>
        <name>Zn(2+)</name>
        <dbReference type="ChEBI" id="CHEBI:29105"/>
        <note>catalytic</note>
    </ligand>
</feature>
<comment type="subcellular location">
    <subcellularLocation>
        <location evidence="1">Cell membrane</location>
        <topology evidence="1">Multi-pass membrane protein</topology>
    </subcellularLocation>
</comment>
<evidence type="ECO:0000259" key="18">
    <source>
        <dbReference type="Pfam" id="PF02163"/>
    </source>
</evidence>
<organism evidence="19 20">
    <name type="scientific">Actinocrinis puniceicyclus</name>
    <dbReference type="NCBI Taxonomy" id="977794"/>
    <lineage>
        <taxon>Bacteria</taxon>
        <taxon>Bacillati</taxon>
        <taxon>Actinomycetota</taxon>
        <taxon>Actinomycetes</taxon>
        <taxon>Catenulisporales</taxon>
        <taxon>Actinospicaceae</taxon>
        <taxon>Actinocrinis</taxon>
    </lineage>
</organism>
<keyword evidence="8 14" id="KW-0378">Hydrolase</keyword>
<dbReference type="GO" id="GO:0006508">
    <property type="term" value="P:proteolysis"/>
    <property type="evidence" value="ECO:0007669"/>
    <property type="project" value="UniProtKB-KW"/>
</dbReference>
<name>A0A8J7WQT9_9ACTN</name>
<dbReference type="EMBL" id="JAGSXH010000227">
    <property type="protein sequence ID" value="MBS2966931.1"/>
    <property type="molecule type" value="Genomic_DNA"/>
</dbReference>
<dbReference type="CDD" id="cd06164">
    <property type="entry name" value="S2P-M50_SpoIVFB_CBS"/>
    <property type="match status" value="1"/>
</dbReference>
<evidence type="ECO:0000256" key="15">
    <source>
        <dbReference type="PIRSR" id="PIRSR006404-1"/>
    </source>
</evidence>
<evidence type="ECO:0000256" key="7">
    <source>
        <dbReference type="ARBA" id="ARBA00022737"/>
    </source>
</evidence>
<dbReference type="GO" id="GO:0008237">
    <property type="term" value="F:metallopeptidase activity"/>
    <property type="evidence" value="ECO:0007669"/>
    <property type="project" value="UniProtKB-UniRule"/>
</dbReference>
<reference evidence="19" key="1">
    <citation type="submission" date="2021-04" db="EMBL/GenBank/DDBJ databases">
        <title>Genome based classification of Actinospica acidithermotolerans sp. nov., an actinobacterium isolated from an Indonesian hot spring.</title>
        <authorList>
            <person name="Kusuma A.B."/>
            <person name="Putra K.E."/>
            <person name="Nafisah S."/>
            <person name="Loh J."/>
            <person name="Nouioui I."/>
            <person name="Goodfellow M."/>
        </authorList>
    </citation>
    <scope>NUCLEOTIDE SEQUENCE</scope>
    <source>
        <strain evidence="19">DSM 45618</strain>
    </source>
</reference>
<dbReference type="AlphaFoldDB" id="A0A8J7WQT9"/>
<keyword evidence="12" id="KW-0129">CBS domain</keyword>
<dbReference type="Gene3D" id="3.10.580.10">
    <property type="entry name" value="CBS-domain"/>
    <property type="match status" value="1"/>
</dbReference>